<evidence type="ECO:0000256" key="2">
    <source>
        <dbReference type="ARBA" id="ARBA00022801"/>
    </source>
</evidence>
<organism evidence="4 5">
    <name type="scientific">Haloarchaeobius iranensis</name>
    <dbReference type="NCBI Taxonomy" id="996166"/>
    <lineage>
        <taxon>Archaea</taxon>
        <taxon>Methanobacteriati</taxon>
        <taxon>Methanobacteriota</taxon>
        <taxon>Stenosarchaea group</taxon>
        <taxon>Halobacteria</taxon>
        <taxon>Halobacteriales</taxon>
        <taxon>Halorubellaceae</taxon>
        <taxon>Haloarchaeobius</taxon>
    </lineage>
</organism>
<comment type="cofactor">
    <cofactor evidence="1">
        <name>Mg(2+)</name>
        <dbReference type="ChEBI" id="CHEBI:18420"/>
    </cofactor>
</comment>
<keyword evidence="2" id="KW-0378">Hydrolase</keyword>
<keyword evidence="5" id="KW-1185">Reference proteome</keyword>
<dbReference type="AlphaFoldDB" id="A0A1G9Y636"/>
<dbReference type="PROSITE" id="PS00893">
    <property type="entry name" value="NUDIX_BOX"/>
    <property type="match status" value="1"/>
</dbReference>
<feature type="domain" description="Nudix hydrolase" evidence="3">
    <location>
        <begin position="36"/>
        <end position="174"/>
    </location>
</feature>
<dbReference type="PANTHER" id="PTHR43046">
    <property type="entry name" value="GDP-MANNOSE MANNOSYL HYDROLASE"/>
    <property type="match status" value="1"/>
</dbReference>
<protein>
    <submittedName>
        <fullName evidence="4">ADP-ribose pyrophosphatase YjhB, NUDIX family</fullName>
    </submittedName>
</protein>
<dbReference type="RefSeq" id="WP_089734230.1">
    <property type="nucleotide sequence ID" value="NZ_FNIA01000013.1"/>
</dbReference>
<dbReference type="PROSITE" id="PS51462">
    <property type="entry name" value="NUDIX"/>
    <property type="match status" value="1"/>
</dbReference>
<reference evidence="4 5" key="1">
    <citation type="submission" date="2016-10" db="EMBL/GenBank/DDBJ databases">
        <authorList>
            <person name="de Groot N.N."/>
        </authorList>
    </citation>
    <scope>NUCLEOTIDE SEQUENCE [LARGE SCALE GENOMIC DNA]</scope>
    <source>
        <strain evidence="5">EB21,IBRC-M 10013,KCTC 4048</strain>
    </source>
</reference>
<dbReference type="STRING" id="996166.SAMN05192554_11323"/>
<dbReference type="InterPro" id="IPR015797">
    <property type="entry name" value="NUDIX_hydrolase-like_dom_sf"/>
</dbReference>
<evidence type="ECO:0000259" key="3">
    <source>
        <dbReference type="PROSITE" id="PS51462"/>
    </source>
</evidence>
<dbReference type="SUPFAM" id="SSF55811">
    <property type="entry name" value="Nudix"/>
    <property type="match status" value="1"/>
</dbReference>
<evidence type="ECO:0000313" key="4">
    <source>
        <dbReference type="EMBL" id="SDN04507.1"/>
    </source>
</evidence>
<dbReference type="PRINTS" id="PR00502">
    <property type="entry name" value="NUDIXFAMILY"/>
</dbReference>
<dbReference type="InterPro" id="IPR000086">
    <property type="entry name" value="NUDIX_hydrolase_dom"/>
</dbReference>
<accession>A0A1G9Y636</accession>
<dbReference type="InterPro" id="IPR020084">
    <property type="entry name" value="NUDIX_hydrolase_CS"/>
</dbReference>
<dbReference type="PANTHER" id="PTHR43046:SF14">
    <property type="entry name" value="MUTT_NUDIX FAMILY PROTEIN"/>
    <property type="match status" value="1"/>
</dbReference>
<sequence length="179" mass="19430">MTTYPASFCPDCGTELDERQLDGRERRYCEACERIVWHNPAPCAGVGVVGEEGVLLVQRDVPPGRGEWSVPGGHLEADEPAPVAAARELEEETGLRADPTDLALLDCFHTSNGDGKYVVSIGYAVAADRCDGTATVRDEVQAVGWFTPESFASHDGVLHGDHTGRFRAAWGWFRRDATA</sequence>
<dbReference type="InterPro" id="IPR020476">
    <property type="entry name" value="Nudix_hydrolase"/>
</dbReference>
<name>A0A1G9Y636_9EURY</name>
<evidence type="ECO:0000313" key="5">
    <source>
        <dbReference type="Proteomes" id="UP000199370"/>
    </source>
</evidence>
<dbReference type="EMBL" id="FNIA01000013">
    <property type="protein sequence ID" value="SDN04507.1"/>
    <property type="molecule type" value="Genomic_DNA"/>
</dbReference>
<dbReference type="Gene3D" id="3.90.79.10">
    <property type="entry name" value="Nucleoside Triphosphate Pyrophosphohydrolase"/>
    <property type="match status" value="1"/>
</dbReference>
<dbReference type="GO" id="GO:0016787">
    <property type="term" value="F:hydrolase activity"/>
    <property type="evidence" value="ECO:0007669"/>
    <property type="project" value="UniProtKB-KW"/>
</dbReference>
<dbReference type="Proteomes" id="UP000199370">
    <property type="component" value="Unassembled WGS sequence"/>
</dbReference>
<proteinExistence type="predicted"/>
<evidence type="ECO:0000256" key="1">
    <source>
        <dbReference type="ARBA" id="ARBA00001946"/>
    </source>
</evidence>
<dbReference type="Pfam" id="PF00293">
    <property type="entry name" value="NUDIX"/>
    <property type="match status" value="1"/>
</dbReference>
<gene>
    <name evidence="4" type="ORF">SAMN05192554_11323</name>
</gene>